<keyword evidence="1" id="KW-1133">Transmembrane helix</keyword>
<dbReference type="EMBL" id="FPJW01000004">
    <property type="protein sequence ID" value="SFX39777.1"/>
    <property type="molecule type" value="Genomic_DNA"/>
</dbReference>
<feature type="transmembrane region" description="Helical" evidence="1">
    <location>
        <begin position="146"/>
        <end position="168"/>
    </location>
</feature>
<dbReference type="InterPro" id="IPR018490">
    <property type="entry name" value="cNMP-bd_dom_sf"/>
</dbReference>
<protein>
    <submittedName>
        <fullName evidence="3">Cyclic nucleotide-binding domain-containing protein</fullName>
    </submittedName>
</protein>
<feature type="domain" description="Cyclic nucleotide-binding" evidence="2">
    <location>
        <begin position="713"/>
        <end position="816"/>
    </location>
</feature>
<dbReference type="SUPFAM" id="SSF103473">
    <property type="entry name" value="MFS general substrate transporter"/>
    <property type="match status" value="2"/>
</dbReference>
<evidence type="ECO:0000259" key="2">
    <source>
        <dbReference type="PROSITE" id="PS50042"/>
    </source>
</evidence>
<evidence type="ECO:0000256" key="1">
    <source>
        <dbReference type="SAM" id="Phobius"/>
    </source>
</evidence>
<dbReference type="PROSITE" id="PS50042">
    <property type="entry name" value="CNMP_BINDING_3"/>
    <property type="match status" value="1"/>
</dbReference>
<dbReference type="RefSeq" id="WP_072325750.1">
    <property type="nucleotide sequence ID" value="NZ_FPJW01000004.1"/>
</dbReference>
<dbReference type="CDD" id="cd00038">
    <property type="entry name" value="CAP_ED"/>
    <property type="match status" value="1"/>
</dbReference>
<feature type="transmembrane region" description="Helical" evidence="1">
    <location>
        <begin position="21"/>
        <end position="44"/>
    </location>
</feature>
<feature type="transmembrane region" description="Helical" evidence="1">
    <location>
        <begin position="80"/>
        <end position="101"/>
    </location>
</feature>
<sequence>MPTPPLPHAFLNHQQLRAIGFLVLVFLLSLSIVTGTTLATTLFLSQAGAASLPLFFIIFALVSTPVSALVSWWLDRTARLFILAALWALLGGIACLGWLFGINNATAAFVFYLGISTTELLLGSLAGILLSDYFSLTQSKRLTGKVSLVLALGGISGALLVSLTALWLSPAESLWLIGLLSLLGLLVVAVYHHWQQPLQTSRSDEEDEPAANLQTAGRFKNLGVLLQIYRQQPLARWLTLGVALAVLLQCLQEILAFTLYENHYADEQSLAVFLGFAVGILHLSSLLLAMLVTGFMLPRLGVSKTHLVHPFLNLAAFVTVAASGRLWSGVVAHIASDPLDSSVNTPTTTLLYNALPASVIGRLRLFNDGMVYPLALGFAGVLLLLLEPLMSLLQLAVLGFLLSCLLLLVHWQAGRCYEQRLRHQVSQGTLQFANQAAEQHLPRSPGLHSFTASPLTNIRPERTKAVPVAVFELKRGRMNRWLTLLHQPSMAQEVLQQIQQLDEKNLRRALMYMLPKLTHHPIDSIVLFLRALPVMNDRTRVLLINWYRKHWGNPLLKLAADFPLTAKIHEPLKRRLIWLVTHNFRTRAQSILMELLRPLDQQGTMQGIEIRLYAGDARQQAQALESLSLIPERRFTYWLPLAFEPLPQFSLKLMFLSGHKAESLLMNVFRFMPDPWMQKMAELWPRLASQQTNFSYLGASMMERLELLHRIPLFSELSLDDLQSLDAQLRSRKASAGECLFQQGEAGDCLYIMVSGKVSISRDQQGTNQVLAVLDAGQPVGEMALLDDQPRSATATLLEDAELLRLDKLRFHSLVMQRPQILLGMCKVLAARLRNGC</sequence>
<accession>A0A1K1WQV3</accession>
<evidence type="ECO:0000313" key="3">
    <source>
        <dbReference type="EMBL" id="SFX39777.1"/>
    </source>
</evidence>
<dbReference type="Gene3D" id="1.20.1250.20">
    <property type="entry name" value="MFS general substrate transporter like domains"/>
    <property type="match status" value="1"/>
</dbReference>
<feature type="transmembrane region" description="Helical" evidence="1">
    <location>
        <begin position="272"/>
        <end position="297"/>
    </location>
</feature>
<dbReference type="PANTHER" id="PTHR23011:SF28">
    <property type="entry name" value="CYCLIC NUCLEOTIDE-BINDING DOMAIN CONTAINING PROTEIN"/>
    <property type="match status" value="1"/>
</dbReference>
<feature type="transmembrane region" description="Helical" evidence="1">
    <location>
        <begin position="50"/>
        <end position="73"/>
    </location>
</feature>
<reference evidence="3 4" key="1">
    <citation type="submission" date="2016-11" db="EMBL/GenBank/DDBJ databases">
        <authorList>
            <person name="Jaros S."/>
            <person name="Januszkiewicz K."/>
            <person name="Wedrychowicz H."/>
        </authorList>
    </citation>
    <scope>NUCLEOTIDE SEQUENCE [LARGE SCALE GENOMIC DNA]</scope>
    <source>
        <strain evidence="3 4">DSM 21637</strain>
    </source>
</reference>
<dbReference type="STRING" id="1122209.SAMN02745752_01515"/>
<evidence type="ECO:0000313" key="4">
    <source>
        <dbReference type="Proteomes" id="UP000182350"/>
    </source>
</evidence>
<dbReference type="SUPFAM" id="SSF51206">
    <property type="entry name" value="cAMP-binding domain-like"/>
    <property type="match status" value="1"/>
</dbReference>
<feature type="transmembrane region" description="Helical" evidence="1">
    <location>
        <begin position="174"/>
        <end position="194"/>
    </location>
</feature>
<keyword evidence="4" id="KW-1185">Reference proteome</keyword>
<organism evidence="3 4">
    <name type="scientific">Marinospirillum alkaliphilum DSM 21637</name>
    <dbReference type="NCBI Taxonomy" id="1122209"/>
    <lineage>
        <taxon>Bacteria</taxon>
        <taxon>Pseudomonadati</taxon>
        <taxon>Pseudomonadota</taxon>
        <taxon>Gammaproteobacteria</taxon>
        <taxon>Oceanospirillales</taxon>
        <taxon>Oceanospirillaceae</taxon>
        <taxon>Marinospirillum</taxon>
    </lineage>
</organism>
<name>A0A1K1WQV3_9GAMM</name>
<dbReference type="Proteomes" id="UP000182350">
    <property type="component" value="Unassembled WGS sequence"/>
</dbReference>
<gene>
    <name evidence="3" type="ORF">SAMN02745752_01515</name>
</gene>
<proteinExistence type="predicted"/>
<dbReference type="PANTHER" id="PTHR23011">
    <property type="entry name" value="CYCLIC NUCLEOTIDE-BINDING DOMAIN CONTAINING PROTEIN"/>
    <property type="match status" value="1"/>
</dbReference>
<feature type="transmembrane region" description="Helical" evidence="1">
    <location>
        <begin position="107"/>
        <end position="134"/>
    </location>
</feature>
<keyword evidence="1" id="KW-0472">Membrane</keyword>
<keyword evidence="1" id="KW-0812">Transmembrane</keyword>
<feature type="transmembrane region" description="Helical" evidence="1">
    <location>
        <begin position="237"/>
        <end position="260"/>
    </location>
</feature>
<dbReference type="Gene3D" id="2.60.120.10">
    <property type="entry name" value="Jelly Rolls"/>
    <property type="match status" value="1"/>
</dbReference>
<dbReference type="InterPro" id="IPR014710">
    <property type="entry name" value="RmlC-like_jellyroll"/>
</dbReference>
<dbReference type="SMART" id="SM00100">
    <property type="entry name" value="cNMP"/>
    <property type="match status" value="1"/>
</dbReference>
<dbReference type="AlphaFoldDB" id="A0A1K1WQV3"/>
<dbReference type="InterPro" id="IPR000595">
    <property type="entry name" value="cNMP-bd_dom"/>
</dbReference>
<dbReference type="Pfam" id="PF00027">
    <property type="entry name" value="cNMP_binding"/>
    <property type="match status" value="1"/>
</dbReference>
<dbReference type="InterPro" id="IPR036259">
    <property type="entry name" value="MFS_trans_sf"/>
</dbReference>
<dbReference type="OrthoDB" id="6881322at2"/>
<feature type="transmembrane region" description="Helical" evidence="1">
    <location>
        <begin position="369"/>
        <end position="386"/>
    </location>
</feature>
<feature type="transmembrane region" description="Helical" evidence="1">
    <location>
        <begin position="392"/>
        <end position="413"/>
    </location>
</feature>